<accession>A0A7I9ZH02</accession>
<proteinExistence type="predicted"/>
<dbReference type="PANTHER" id="PTHR34310:SF8">
    <property type="entry name" value="CONSERVED PROTEIN"/>
    <property type="match status" value="1"/>
</dbReference>
<name>A0A7I9ZH02_9MYCO</name>
<evidence type="ECO:0000259" key="1">
    <source>
        <dbReference type="Pfam" id="PF04248"/>
    </source>
</evidence>
<dbReference type="Proteomes" id="UP000465304">
    <property type="component" value="Unassembled WGS sequence"/>
</dbReference>
<dbReference type="PANTHER" id="PTHR34310">
    <property type="entry name" value="DUF427 DOMAIN PROTEIN (AFU_ORTHOLOGUE AFUA_3G02220)"/>
    <property type="match status" value="1"/>
</dbReference>
<dbReference type="InterPro" id="IPR038694">
    <property type="entry name" value="DUF427_sf"/>
</dbReference>
<dbReference type="Pfam" id="PF04248">
    <property type="entry name" value="NTP_transf_9"/>
    <property type="match status" value="1"/>
</dbReference>
<reference evidence="2 3" key="1">
    <citation type="journal article" date="2019" name="Emerg. Microbes Infect.">
        <title>Comprehensive subspecies identification of 175 nontuberculous mycobacteria species based on 7547 genomic profiles.</title>
        <authorList>
            <person name="Matsumoto Y."/>
            <person name="Kinjo T."/>
            <person name="Motooka D."/>
            <person name="Nabeya D."/>
            <person name="Jung N."/>
            <person name="Uechi K."/>
            <person name="Horii T."/>
            <person name="Iida T."/>
            <person name="Fujita J."/>
            <person name="Nakamura S."/>
        </authorList>
    </citation>
    <scope>NUCLEOTIDE SEQUENCE [LARGE SCALE GENOMIC DNA]</scope>
    <source>
        <strain evidence="2 3">JCM 30996</strain>
    </source>
</reference>
<keyword evidence="3" id="KW-1185">Reference proteome</keyword>
<dbReference type="Gene3D" id="2.170.150.40">
    <property type="entry name" value="Domain of unknown function (DUF427)"/>
    <property type="match status" value="1"/>
</dbReference>
<protein>
    <recommendedName>
        <fullName evidence="1">DUF427 domain-containing protein</fullName>
    </recommendedName>
</protein>
<dbReference type="EMBL" id="BLLB01000002">
    <property type="protein sequence ID" value="GFH00126.1"/>
    <property type="molecule type" value="Genomic_DNA"/>
</dbReference>
<evidence type="ECO:0000313" key="2">
    <source>
        <dbReference type="EMBL" id="GFH00126.1"/>
    </source>
</evidence>
<dbReference type="InterPro" id="IPR007361">
    <property type="entry name" value="DUF427"/>
</dbReference>
<evidence type="ECO:0000313" key="3">
    <source>
        <dbReference type="Proteomes" id="UP000465304"/>
    </source>
</evidence>
<feature type="domain" description="DUF427" evidence="1">
    <location>
        <begin position="64"/>
        <end position="156"/>
    </location>
</feature>
<sequence length="164" mass="17268">MSSAYTAAGSAAIATDPWASGVGVVIAGDGIGPSPALNQNMTDRPVLQPSKTHPITIEPTRDRVTVRVDTDLVAVTGAALTLQEGSYPPVYYIPLEDVVAELLPSDTTTYCPFKGDAGYYHLRTEGGQTVEDALWTYREPFAAVAPIAGHVAFYPDKADVTVGA</sequence>
<comment type="caution">
    <text evidence="2">The sequence shown here is derived from an EMBL/GenBank/DDBJ whole genome shotgun (WGS) entry which is preliminary data.</text>
</comment>
<dbReference type="AlphaFoldDB" id="A0A7I9ZH02"/>
<gene>
    <name evidence="2" type="ORF">MHIP_06090</name>
</gene>
<organism evidence="2 3">
    <name type="scientific">Mycolicibacterium hippocampi</name>
    <dbReference type="NCBI Taxonomy" id="659824"/>
    <lineage>
        <taxon>Bacteria</taxon>
        <taxon>Bacillati</taxon>
        <taxon>Actinomycetota</taxon>
        <taxon>Actinomycetes</taxon>
        <taxon>Mycobacteriales</taxon>
        <taxon>Mycobacteriaceae</taxon>
        <taxon>Mycolicibacterium</taxon>
    </lineage>
</organism>